<protein>
    <submittedName>
        <fullName evidence="2">Uncharacterized protein</fullName>
    </submittedName>
</protein>
<evidence type="ECO:0000313" key="2">
    <source>
        <dbReference type="EMBL" id="CUG85424.1"/>
    </source>
</evidence>
<evidence type="ECO:0000313" key="3">
    <source>
        <dbReference type="Proteomes" id="UP000051952"/>
    </source>
</evidence>
<reference evidence="3" key="1">
    <citation type="submission" date="2015-09" db="EMBL/GenBank/DDBJ databases">
        <authorList>
            <consortium name="Pathogen Informatics"/>
        </authorList>
    </citation>
    <scope>NUCLEOTIDE SEQUENCE [LARGE SCALE GENOMIC DNA]</scope>
    <source>
        <strain evidence="3">Lake Konstanz</strain>
    </source>
</reference>
<accession>A0A0S4JBS6</accession>
<dbReference type="EMBL" id="CYKH01001164">
    <property type="protein sequence ID" value="CUG85424.1"/>
    <property type="molecule type" value="Genomic_DNA"/>
</dbReference>
<dbReference type="AlphaFoldDB" id="A0A0S4JBS6"/>
<sequence length="301" mass="34322">MSRWDKLYEDGKRHKTHIAKLVNDHSQQKLLKEKEACTFHPLLNDHAANSTFNASSVFSRLAESKHTRVQLEGPKFHPEVNHNLDAQLAEWAHGVPAHERLYGESICRKERAAMTVVNHHDGSCHADPLHIESLFERVHRELNSDDVDCRDDLDAPRGHSADIAFRARYLEDPVEKELRLAALRSKYAESFPFKPTISHNIKRPLPQPKRTLRPPSPSEAFLVRLGKDVAREGMLGCRPSVGQPTLSQSPSYRLKAQTKEDRRLREELASTLQSSRKSWSRAKQTCCKREPLTSHSTVVQS</sequence>
<name>A0A0S4JBS6_BODSA</name>
<dbReference type="Proteomes" id="UP000051952">
    <property type="component" value="Unassembled WGS sequence"/>
</dbReference>
<keyword evidence="3" id="KW-1185">Reference proteome</keyword>
<evidence type="ECO:0000256" key="1">
    <source>
        <dbReference type="SAM" id="MobiDB-lite"/>
    </source>
</evidence>
<dbReference type="VEuPathDB" id="TriTrypDB:BSAL_89775"/>
<feature type="compositionally biased region" description="Polar residues" evidence="1">
    <location>
        <begin position="242"/>
        <end position="251"/>
    </location>
</feature>
<proteinExistence type="predicted"/>
<organism evidence="2 3">
    <name type="scientific">Bodo saltans</name>
    <name type="common">Flagellated protozoan</name>
    <dbReference type="NCBI Taxonomy" id="75058"/>
    <lineage>
        <taxon>Eukaryota</taxon>
        <taxon>Discoba</taxon>
        <taxon>Euglenozoa</taxon>
        <taxon>Kinetoplastea</taxon>
        <taxon>Metakinetoplastina</taxon>
        <taxon>Eubodonida</taxon>
        <taxon>Bodonidae</taxon>
        <taxon>Bodo</taxon>
    </lineage>
</organism>
<gene>
    <name evidence="2" type="ORF">BSAL_89775</name>
</gene>
<feature type="region of interest" description="Disordered" evidence="1">
    <location>
        <begin position="238"/>
        <end position="261"/>
    </location>
</feature>